<dbReference type="InterPro" id="IPR012337">
    <property type="entry name" value="RNaseH-like_sf"/>
</dbReference>
<dbReference type="Gene3D" id="1.10.340.70">
    <property type="match status" value="1"/>
</dbReference>
<feature type="compositionally biased region" description="Basic and acidic residues" evidence="2">
    <location>
        <begin position="594"/>
        <end position="612"/>
    </location>
</feature>
<sequence length="1109" mass="125905">MKLLYFTSLYSKNRKAISRADVSYGNVAGCFSDAFHVFNKHMKFTRALGGLTRGRCITESTVATWIGCSVVLLDMCNEMENFCSVTYDSSDQHVDSRVSRISRDTEDLKNGINDESVATFGRVVLRFFNRPCPLDIVRDNFPIEYDGILGMEFLTTQKAILSFADNRITIGGQSFRELPLVQHKTSEAAILLRRVFRRDAVHVGTCSLIGAVDGEAISTNNDIVRHRSIFLLGRFGASGRHSSHLRSLRAASLPLVSSLAPRFWRRVIRHCALARRLPPSSSSSSGDHSNSAATPLVADTATWQRRDNIVRGPVMESYMALFNAIRVQRESARDPAWASDLINTEICLTEFQPQVKEVIDARLRRINRKTMHEDICVAASSVDFRLPSLFFNGEPVKLLKLSNVQGYLRSEQILRMLRDAGIHTCVLTAVRSTAGSTTAKIACPTLALSCRLQLVAILKKVAWTRYSASLQQDEKFIAIHPILSPGLPSAVTPSVARATQVLDPDSLLVRLAEKYDIIEYITPHRVWPVGRKLRDYDYEIVHKPSRVNANADALSRNPVPISSPNPISPRNDDYEHEIERRIFSINCLPEVRERESHRGLARDGQKVDRQGELARAGGSPQGTAGVRDSLREELNPGDYHRVVSSYGQEFHLGDLASPNELRCHQVSSLHADGHESHLEEFLHLERRVSHPSTPPDEPSYRKRNADEMEVSSDDDEVEDELIEAKSYEHLDDMYWLPIETHLEELATSLHLNITICTGEVTTPNEEDRPNIIREAHDSAVAGHKRMIKTYHRVRARYHWPNMMEEIRRYVKTCHDCQIRKLTRVKTKFTMKITTTPTTAFEVVEMDVVGPLPITISGNKYLLTLRCNLTKYSEAIPLPDVKADMIASAFAKDFICRFGCPETLRTDMGQNLIGKVFSTPAKLFKIRQIHSTAYRPQNQGSLERSHHSLIEYLKMYINDRDWDTWIRYAIFSYNTSTHTAYGFTPHELVFARRARVPSEFANKTISKTYNDIIDDIARKLNITLKEAHAKIIEAKQKSKAYYDLKSNMRTFSPGDHVYLLKEHKTDKLDDHYTGPYLIKQLIGDRNVEIELGPSRSKMHVDKLKHAFLRL</sequence>
<feature type="domain" description="Integrase catalytic" evidence="3">
    <location>
        <begin position="832"/>
        <end position="992"/>
    </location>
</feature>
<reference evidence="4 5" key="1">
    <citation type="submission" date="2020-02" db="EMBL/GenBank/DDBJ databases">
        <authorList>
            <person name="Ferguson B K."/>
        </authorList>
    </citation>
    <scope>NUCLEOTIDE SEQUENCE [LARGE SCALE GENOMIC DNA]</scope>
</reference>
<dbReference type="InterPro" id="IPR041588">
    <property type="entry name" value="Integrase_H2C2"/>
</dbReference>
<dbReference type="InterPro" id="IPR001584">
    <property type="entry name" value="Integrase_cat-core"/>
</dbReference>
<evidence type="ECO:0000256" key="2">
    <source>
        <dbReference type="SAM" id="MobiDB-lite"/>
    </source>
</evidence>
<dbReference type="Proteomes" id="UP000479190">
    <property type="component" value="Unassembled WGS sequence"/>
</dbReference>
<name>A0A6H5INA0_9HYME</name>
<protein>
    <recommendedName>
        <fullName evidence="1">RNA-directed DNA polymerase</fullName>
        <ecNumber evidence="1">2.7.7.49</ecNumber>
    </recommendedName>
</protein>
<dbReference type="EC" id="2.7.7.49" evidence="1"/>
<feature type="region of interest" description="Disordered" evidence="2">
    <location>
        <begin position="594"/>
        <end position="627"/>
    </location>
</feature>
<evidence type="ECO:0000259" key="3">
    <source>
        <dbReference type="PROSITE" id="PS50994"/>
    </source>
</evidence>
<feature type="region of interest" description="Disordered" evidence="2">
    <location>
        <begin position="684"/>
        <end position="716"/>
    </location>
</feature>
<dbReference type="Gene3D" id="3.30.420.10">
    <property type="entry name" value="Ribonuclease H-like superfamily/Ribonuclease H"/>
    <property type="match status" value="1"/>
</dbReference>
<feature type="region of interest" description="Disordered" evidence="2">
    <location>
        <begin position="551"/>
        <end position="571"/>
    </location>
</feature>
<gene>
    <name evidence="4" type="ORF">TBRA_LOCUS10763</name>
</gene>
<dbReference type="InterPro" id="IPR036397">
    <property type="entry name" value="RNaseH_sf"/>
</dbReference>
<dbReference type="GO" id="GO:0003676">
    <property type="term" value="F:nucleic acid binding"/>
    <property type="evidence" value="ECO:0007669"/>
    <property type="project" value="InterPro"/>
</dbReference>
<dbReference type="GO" id="GO:0003964">
    <property type="term" value="F:RNA-directed DNA polymerase activity"/>
    <property type="evidence" value="ECO:0007669"/>
    <property type="project" value="UniProtKB-EC"/>
</dbReference>
<dbReference type="PANTHER" id="PTHR37984">
    <property type="entry name" value="PROTEIN CBG26694"/>
    <property type="match status" value="1"/>
</dbReference>
<accession>A0A6H5INA0</accession>
<dbReference type="PANTHER" id="PTHR37984:SF15">
    <property type="entry name" value="INTEGRASE CATALYTIC DOMAIN-CONTAINING PROTEIN"/>
    <property type="match status" value="1"/>
</dbReference>
<dbReference type="InterPro" id="IPR050951">
    <property type="entry name" value="Retrovirus_Pol_polyprotein"/>
</dbReference>
<dbReference type="InterPro" id="IPR021109">
    <property type="entry name" value="Peptidase_aspartic_dom_sf"/>
</dbReference>
<evidence type="ECO:0000256" key="1">
    <source>
        <dbReference type="ARBA" id="ARBA00012493"/>
    </source>
</evidence>
<dbReference type="GO" id="GO:0015074">
    <property type="term" value="P:DNA integration"/>
    <property type="evidence" value="ECO:0007669"/>
    <property type="project" value="InterPro"/>
</dbReference>
<dbReference type="FunFam" id="3.30.420.10:FF:000032">
    <property type="entry name" value="Retrovirus-related Pol polyprotein from transposon 297-like Protein"/>
    <property type="match status" value="1"/>
</dbReference>
<organism evidence="4 5">
    <name type="scientific">Trichogramma brassicae</name>
    <dbReference type="NCBI Taxonomy" id="86971"/>
    <lineage>
        <taxon>Eukaryota</taxon>
        <taxon>Metazoa</taxon>
        <taxon>Ecdysozoa</taxon>
        <taxon>Arthropoda</taxon>
        <taxon>Hexapoda</taxon>
        <taxon>Insecta</taxon>
        <taxon>Pterygota</taxon>
        <taxon>Neoptera</taxon>
        <taxon>Endopterygota</taxon>
        <taxon>Hymenoptera</taxon>
        <taxon>Apocrita</taxon>
        <taxon>Proctotrupomorpha</taxon>
        <taxon>Chalcidoidea</taxon>
        <taxon>Trichogrammatidae</taxon>
        <taxon>Trichogramma</taxon>
    </lineage>
</organism>
<dbReference type="OrthoDB" id="441971at2759"/>
<dbReference type="FunFam" id="1.10.340.70:FF:000001">
    <property type="entry name" value="Retrovirus-related Pol polyprotein from transposon gypsy-like Protein"/>
    <property type="match status" value="1"/>
</dbReference>
<dbReference type="Gene3D" id="2.40.70.10">
    <property type="entry name" value="Acid Proteases"/>
    <property type="match status" value="1"/>
</dbReference>
<keyword evidence="5" id="KW-1185">Reference proteome</keyword>
<dbReference type="EMBL" id="CADCXV010000930">
    <property type="protein sequence ID" value="CAB0039001.1"/>
    <property type="molecule type" value="Genomic_DNA"/>
</dbReference>
<dbReference type="PROSITE" id="PS50994">
    <property type="entry name" value="INTEGRASE"/>
    <property type="match status" value="1"/>
</dbReference>
<dbReference type="AlphaFoldDB" id="A0A6H5INA0"/>
<proteinExistence type="predicted"/>
<evidence type="ECO:0000313" key="5">
    <source>
        <dbReference type="Proteomes" id="UP000479190"/>
    </source>
</evidence>
<feature type="compositionally biased region" description="Acidic residues" evidence="2">
    <location>
        <begin position="707"/>
        <end position="716"/>
    </location>
</feature>
<dbReference type="Pfam" id="PF17921">
    <property type="entry name" value="Integrase_H2C2"/>
    <property type="match status" value="1"/>
</dbReference>
<dbReference type="SUPFAM" id="SSF53098">
    <property type="entry name" value="Ribonuclease H-like"/>
    <property type="match status" value="1"/>
</dbReference>
<evidence type="ECO:0000313" key="4">
    <source>
        <dbReference type="EMBL" id="CAB0039001.1"/>
    </source>
</evidence>